<name>A0A427YLE7_9TREE</name>
<protein>
    <submittedName>
        <fullName evidence="1">Uncharacterized protein</fullName>
    </submittedName>
</protein>
<dbReference type="InterPro" id="IPR010856">
    <property type="entry name" value="Gig2-like"/>
</dbReference>
<organism evidence="1 2">
    <name type="scientific">Saitozyma podzolica</name>
    <dbReference type="NCBI Taxonomy" id="1890683"/>
    <lineage>
        <taxon>Eukaryota</taxon>
        <taxon>Fungi</taxon>
        <taxon>Dikarya</taxon>
        <taxon>Basidiomycota</taxon>
        <taxon>Agaricomycotina</taxon>
        <taxon>Tremellomycetes</taxon>
        <taxon>Tremellales</taxon>
        <taxon>Trimorphomycetaceae</taxon>
        <taxon>Saitozyma</taxon>
    </lineage>
</organism>
<dbReference type="Proteomes" id="UP000279259">
    <property type="component" value="Unassembled WGS sequence"/>
</dbReference>
<dbReference type="EMBL" id="RSCD01000007">
    <property type="protein sequence ID" value="RSH91934.1"/>
    <property type="molecule type" value="Genomic_DNA"/>
</dbReference>
<dbReference type="SUPFAM" id="SSF51197">
    <property type="entry name" value="Clavaminate synthase-like"/>
    <property type="match status" value="1"/>
</dbReference>
<dbReference type="AlphaFoldDB" id="A0A427YLE7"/>
<gene>
    <name evidence="1" type="ORF">EHS25_009304</name>
</gene>
<reference evidence="1 2" key="1">
    <citation type="submission" date="2018-11" db="EMBL/GenBank/DDBJ databases">
        <title>Genome sequence of Saitozyma podzolica DSM 27192.</title>
        <authorList>
            <person name="Aliyu H."/>
            <person name="Gorte O."/>
            <person name="Ochsenreither K."/>
        </authorList>
    </citation>
    <scope>NUCLEOTIDE SEQUENCE [LARGE SCALE GENOMIC DNA]</scope>
    <source>
        <strain evidence="1 2">DSM 27192</strain>
    </source>
</reference>
<keyword evidence="2" id="KW-1185">Reference proteome</keyword>
<sequence>MLRPFFKPTQRGSLNNWKFSLDDDDGNVFLHGANPGTMQEHNPENHPHLMLQETMIPYPTVEPGDTVFWSADTIHGTERENTGAEDACVFYIPSVPLTLSNMQYVSQQRDAFLKGLPPPDFPGGAGESHFLDRAKVRDVQSEAGKVAMGLRPLTVTAANAGQSDLAKQANNLLGYI</sequence>
<evidence type="ECO:0000313" key="2">
    <source>
        <dbReference type="Proteomes" id="UP000279259"/>
    </source>
</evidence>
<proteinExistence type="predicted"/>
<dbReference type="PANTHER" id="PTHR30613">
    <property type="entry name" value="UNCHARACTERIZED PROTEIN YBIU-RELATED"/>
    <property type="match status" value="1"/>
</dbReference>
<dbReference type="PANTHER" id="PTHR30613:SF1">
    <property type="entry name" value="DUF1479 DOMAIN PROTEIN (AFU_ORTHOLOGUE AFUA_5G09280)"/>
    <property type="match status" value="1"/>
</dbReference>
<dbReference type="STRING" id="1890683.A0A427YLE7"/>
<dbReference type="OrthoDB" id="8249012at2759"/>
<dbReference type="Pfam" id="PF07350">
    <property type="entry name" value="Gig2-like"/>
    <property type="match status" value="1"/>
</dbReference>
<accession>A0A427YLE7</accession>
<comment type="caution">
    <text evidence="1">The sequence shown here is derived from an EMBL/GenBank/DDBJ whole genome shotgun (WGS) entry which is preliminary data.</text>
</comment>
<dbReference type="Gene3D" id="2.60.120.330">
    <property type="entry name" value="B-lactam Antibiotic, Isopenicillin N Synthase, Chain"/>
    <property type="match status" value="1"/>
</dbReference>
<evidence type="ECO:0000313" key="1">
    <source>
        <dbReference type="EMBL" id="RSH91934.1"/>
    </source>
</evidence>
<dbReference type="InterPro" id="IPR027443">
    <property type="entry name" value="IPNS-like_sf"/>
</dbReference>